<organism evidence="1 2">
    <name type="scientific">Trifolium medium</name>
    <dbReference type="NCBI Taxonomy" id="97028"/>
    <lineage>
        <taxon>Eukaryota</taxon>
        <taxon>Viridiplantae</taxon>
        <taxon>Streptophyta</taxon>
        <taxon>Embryophyta</taxon>
        <taxon>Tracheophyta</taxon>
        <taxon>Spermatophyta</taxon>
        <taxon>Magnoliopsida</taxon>
        <taxon>eudicotyledons</taxon>
        <taxon>Gunneridae</taxon>
        <taxon>Pentapetalae</taxon>
        <taxon>rosids</taxon>
        <taxon>fabids</taxon>
        <taxon>Fabales</taxon>
        <taxon>Fabaceae</taxon>
        <taxon>Papilionoideae</taxon>
        <taxon>50 kb inversion clade</taxon>
        <taxon>NPAAA clade</taxon>
        <taxon>Hologalegina</taxon>
        <taxon>IRL clade</taxon>
        <taxon>Trifolieae</taxon>
        <taxon>Trifolium</taxon>
    </lineage>
</organism>
<dbReference type="EMBL" id="LXQA011466909">
    <property type="protein sequence ID" value="MCI98205.1"/>
    <property type="molecule type" value="Genomic_DNA"/>
</dbReference>
<proteinExistence type="predicted"/>
<protein>
    <submittedName>
        <fullName evidence="1">Uncharacterized protein</fullName>
    </submittedName>
</protein>
<name>A0A392WKW7_9FABA</name>
<feature type="non-terminal residue" evidence="1">
    <location>
        <position position="1"/>
    </location>
</feature>
<reference evidence="1 2" key="1">
    <citation type="journal article" date="2018" name="Front. Plant Sci.">
        <title>Red Clover (Trifolium pratense) and Zigzag Clover (T. medium) - A Picture of Genomic Similarities and Differences.</title>
        <authorList>
            <person name="Dluhosova J."/>
            <person name="Istvanek J."/>
            <person name="Nedelnik J."/>
            <person name="Repkova J."/>
        </authorList>
    </citation>
    <scope>NUCLEOTIDE SEQUENCE [LARGE SCALE GENOMIC DNA]</scope>
    <source>
        <strain evidence="2">cv. 10/8</strain>
        <tissue evidence="1">Leaf</tissue>
    </source>
</reference>
<dbReference type="AlphaFoldDB" id="A0A392WKW7"/>
<dbReference type="Proteomes" id="UP000265520">
    <property type="component" value="Unassembled WGS sequence"/>
</dbReference>
<evidence type="ECO:0000313" key="1">
    <source>
        <dbReference type="EMBL" id="MCI98205.1"/>
    </source>
</evidence>
<comment type="caution">
    <text evidence="1">The sequence shown here is derived from an EMBL/GenBank/DDBJ whole genome shotgun (WGS) entry which is preliminary data.</text>
</comment>
<keyword evidence="2" id="KW-1185">Reference proteome</keyword>
<sequence length="48" mass="5538">QQWAYPWQPWATPPHMNSQAAMHTSFISPTDDQWYMDNGATSHMTDNG</sequence>
<feature type="non-terminal residue" evidence="1">
    <location>
        <position position="48"/>
    </location>
</feature>
<accession>A0A392WKW7</accession>
<evidence type="ECO:0000313" key="2">
    <source>
        <dbReference type="Proteomes" id="UP000265520"/>
    </source>
</evidence>